<dbReference type="PANTHER" id="PTHR15623">
    <property type="entry name" value="SPERMATOGENESIS-ASSOCIATED SERINE-RICH PROTEIN 2-RELATED"/>
    <property type="match status" value="1"/>
</dbReference>
<organism evidence="2 3">
    <name type="scientific">Astyanax mexicanus</name>
    <name type="common">Blind cave fish</name>
    <name type="synonym">Astyanax fasciatus mexicanus</name>
    <dbReference type="NCBI Taxonomy" id="7994"/>
    <lineage>
        <taxon>Eukaryota</taxon>
        <taxon>Metazoa</taxon>
        <taxon>Chordata</taxon>
        <taxon>Craniata</taxon>
        <taxon>Vertebrata</taxon>
        <taxon>Euteleostomi</taxon>
        <taxon>Actinopterygii</taxon>
        <taxon>Neopterygii</taxon>
        <taxon>Teleostei</taxon>
        <taxon>Ostariophysi</taxon>
        <taxon>Characiformes</taxon>
        <taxon>Characoidei</taxon>
        <taxon>Acestrorhamphidae</taxon>
        <taxon>Acestrorhamphinae</taxon>
        <taxon>Astyanax</taxon>
    </lineage>
</organism>
<dbReference type="InterPro" id="IPR009816">
    <property type="entry name" value="SPATS2-like"/>
</dbReference>
<reference evidence="2" key="1">
    <citation type="submission" date="2025-08" db="UniProtKB">
        <authorList>
            <consortium name="Ensembl"/>
        </authorList>
    </citation>
    <scope>IDENTIFICATION</scope>
</reference>
<dbReference type="GO" id="GO:0005737">
    <property type="term" value="C:cytoplasm"/>
    <property type="evidence" value="ECO:0007669"/>
    <property type="project" value="TreeGrafter"/>
</dbReference>
<evidence type="ECO:0000256" key="1">
    <source>
        <dbReference type="SAM" id="MobiDB-lite"/>
    </source>
</evidence>
<evidence type="ECO:0000313" key="3">
    <source>
        <dbReference type="Proteomes" id="UP000694621"/>
    </source>
</evidence>
<dbReference type="Pfam" id="PF07139">
    <property type="entry name" value="SPATS2-like"/>
    <property type="match status" value="1"/>
</dbReference>
<proteinExistence type="predicted"/>
<protein>
    <submittedName>
        <fullName evidence="2">Uncharacterized protein</fullName>
    </submittedName>
</protein>
<evidence type="ECO:0000313" key="2">
    <source>
        <dbReference type="Ensembl" id="ENSAMXP00005021253.1"/>
    </source>
</evidence>
<feature type="region of interest" description="Disordered" evidence="1">
    <location>
        <begin position="59"/>
        <end position="193"/>
    </location>
</feature>
<feature type="compositionally biased region" description="Polar residues" evidence="1">
    <location>
        <begin position="164"/>
        <end position="173"/>
    </location>
</feature>
<dbReference type="Ensembl" id="ENSAMXT00005023494.1">
    <property type="protein sequence ID" value="ENSAMXP00005021253.1"/>
    <property type="gene ID" value="ENSAMXG00005011045.1"/>
</dbReference>
<sequence length="201" mass="21237">LSFCFNSKSNNTHIFNYSKHVLISAVRAVVPNKSNNEIVLVLQHFENCVDRAVQAFVEGTPKKKKKPKPQPEAPVNPAPSKSGPPNQAAAVNGFHANGSAGADGESLDSLSEQLDSASLDATELESEPATPDLTPSPAPQQGTNNGARHHQHNSRGNKSRHRPSTSSQNSTGFPSLPSDDGQQGSSAGKKIGKSAFIIKVL</sequence>
<dbReference type="AlphaFoldDB" id="A0A8B9R511"/>
<feature type="compositionally biased region" description="Basic residues" evidence="1">
    <location>
        <begin position="147"/>
        <end position="163"/>
    </location>
</feature>
<accession>A0A8B9R511</accession>
<name>A0A8B9R511_ASTMX</name>
<feature type="compositionally biased region" description="Low complexity" evidence="1">
    <location>
        <begin position="103"/>
        <end position="121"/>
    </location>
</feature>
<dbReference type="Proteomes" id="UP000694621">
    <property type="component" value="Unplaced"/>
</dbReference>
<dbReference type="PANTHER" id="PTHR15623:SF11">
    <property type="entry name" value="SPERMATOGENESIS-ASSOCIATED SERINE-RICH PROTEIN 2"/>
    <property type="match status" value="1"/>
</dbReference>